<feature type="compositionally biased region" description="Polar residues" evidence="1">
    <location>
        <begin position="234"/>
        <end position="244"/>
    </location>
</feature>
<sequence length="394" mass="42466">MFVAHQGDPYGVIFPAMEIMRWAFGSSSGLLQAITSGQIRELLEESRTATSQQGDTLFVHVPAALEEQDAATLAWLMTDDFARDTAFHVQPSIAATTTGSHAYPSLRLPYQGEKGVRLLGRWITGTDGVERFLVHRIVRIDFTPAFQLGRAVGRPGGELEPGGIRHGRLPVAAAGESELRSDTEPGHGAARARLPALPSQFSALKPVSVPVGAPAAAATAQGTAVTPPAPWGEFSTSPGFNLTSRAGRATASIPTEERARPISADFSTLRKVAALLGGEGFQVAERGLSGANPAQFPGTTRQCLIIEVRRGQRHAYLLERERDRDEYGPLIVARLHGGARATDADLLAVLSARQARRRWPGSTGAWTLERVNHSYTTVERFRDAIRQTIEPGTR</sequence>
<keyword evidence="2" id="KW-0614">Plasmid</keyword>
<evidence type="ECO:0000256" key="1">
    <source>
        <dbReference type="SAM" id="MobiDB-lite"/>
    </source>
</evidence>
<feature type="region of interest" description="Disordered" evidence="1">
    <location>
        <begin position="223"/>
        <end position="257"/>
    </location>
</feature>
<dbReference type="AlphaFoldDB" id="H8H3H5"/>
<dbReference type="EMBL" id="CP002194">
    <property type="protein sequence ID" value="AFD28072.1"/>
    <property type="molecule type" value="Genomic_DNA"/>
</dbReference>
<name>H8H3H5_DEIGI</name>
<geneLocation type="plasmid" evidence="2 3">
    <name>P3</name>
</geneLocation>
<proteinExistence type="predicted"/>
<accession>H8H3H5</accession>
<dbReference type="KEGG" id="dgo:DGo_PC0280"/>
<reference evidence="2 3" key="1">
    <citation type="journal article" date="2012" name="PLoS ONE">
        <title>Genome sequence and transcriptome analysis of the radioresistant bacterium Deinococcus gobiensis: insights into the extreme environmental adaptations.</title>
        <authorList>
            <person name="Yuan M."/>
            <person name="Chen M."/>
            <person name="Zhang W."/>
            <person name="Lu W."/>
            <person name="Wang J."/>
            <person name="Yang M."/>
            <person name="Zhao P."/>
            <person name="Tang R."/>
            <person name="Li X."/>
            <person name="Hao Y."/>
            <person name="Zhou Z."/>
            <person name="Zhan Y."/>
            <person name="Yu H."/>
            <person name="Teng C."/>
            <person name="Yan Y."/>
            <person name="Ping S."/>
            <person name="Wang Y."/>
            <person name="Lin M."/>
        </authorList>
    </citation>
    <scope>NUCLEOTIDE SEQUENCE [LARGE SCALE GENOMIC DNA]</scope>
    <source>
        <strain evidence="3">DSM 21396 / JCM 16679 / CGMCC 1.7299 / I-0</strain>
        <plasmid evidence="2">P3</plasmid>
    </source>
</reference>
<evidence type="ECO:0000313" key="2">
    <source>
        <dbReference type="EMBL" id="AFD28072.1"/>
    </source>
</evidence>
<dbReference type="Proteomes" id="UP000007575">
    <property type="component" value="Plasmid P3"/>
</dbReference>
<organism evidence="2 3">
    <name type="scientific">Deinococcus gobiensis (strain DSM 21396 / JCM 16679 / CGMCC 1.7299 / I-0)</name>
    <dbReference type="NCBI Taxonomy" id="745776"/>
    <lineage>
        <taxon>Bacteria</taxon>
        <taxon>Thermotogati</taxon>
        <taxon>Deinococcota</taxon>
        <taxon>Deinococci</taxon>
        <taxon>Deinococcales</taxon>
        <taxon>Deinococcaceae</taxon>
        <taxon>Deinococcus</taxon>
    </lineage>
</organism>
<dbReference type="PATRIC" id="fig|745776.4.peg.3991"/>
<dbReference type="HOGENOM" id="CLU_699659_0_0_0"/>
<evidence type="ECO:0000313" key="3">
    <source>
        <dbReference type="Proteomes" id="UP000007575"/>
    </source>
</evidence>
<gene>
    <name evidence="2" type="ordered locus">DGo_PC0280</name>
</gene>
<protein>
    <submittedName>
        <fullName evidence="2">Uncharacterized protein</fullName>
    </submittedName>
</protein>
<keyword evidence="3" id="KW-1185">Reference proteome</keyword>